<accession>A0A6A5QMZ7</accession>
<dbReference type="Proteomes" id="UP000800096">
    <property type="component" value="Unassembled WGS sequence"/>
</dbReference>
<proteinExistence type="predicted"/>
<name>A0A6A5QMZ7_AMPQU</name>
<gene>
    <name evidence="1" type="ORF">BDU57DRAFT_517672</name>
</gene>
<evidence type="ECO:0000313" key="2">
    <source>
        <dbReference type="Proteomes" id="UP000800096"/>
    </source>
</evidence>
<reference evidence="1" key="1">
    <citation type="journal article" date="2020" name="Stud. Mycol.">
        <title>101 Dothideomycetes genomes: a test case for predicting lifestyles and emergence of pathogens.</title>
        <authorList>
            <person name="Haridas S."/>
            <person name="Albert R."/>
            <person name="Binder M."/>
            <person name="Bloem J."/>
            <person name="Labutti K."/>
            <person name="Salamov A."/>
            <person name="Andreopoulos B."/>
            <person name="Baker S."/>
            <person name="Barry K."/>
            <person name="Bills G."/>
            <person name="Bluhm B."/>
            <person name="Cannon C."/>
            <person name="Castanera R."/>
            <person name="Culley D."/>
            <person name="Daum C."/>
            <person name="Ezra D."/>
            <person name="Gonzalez J."/>
            <person name="Henrissat B."/>
            <person name="Kuo A."/>
            <person name="Liang C."/>
            <person name="Lipzen A."/>
            <person name="Lutzoni F."/>
            <person name="Magnuson J."/>
            <person name="Mondo S."/>
            <person name="Nolan M."/>
            <person name="Ohm R."/>
            <person name="Pangilinan J."/>
            <person name="Park H.-J."/>
            <person name="Ramirez L."/>
            <person name="Alfaro M."/>
            <person name="Sun H."/>
            <person name="Tritt A."/>
            <person name="Yoshinaga Y."/>
            <person name="Zwiers L.-H."/>
            <person name="Turgeon B."/>
            <person name="Goodwin S."/>
            <person name="Spatafora J."/>
            <person name="Crous P."/>
            <person name="Grigoriev I."/>
        </authorList>
    </citation>
    <scope>NUCLEOTIDE SEQUENCE</scope>
    <source>
        <strain evidence="1">HMLAC05119</strain>
    </source>
</reference>
<organism evidence="1 2">
    <name type="scientific">Ampelomyces quisqualis</name>
    <name type="common">Powdery mildew agent</name>
    <dbReference type="NCBI Taxonomy" id="50730"/>
    <lineage>
        <taxon>Eukaryota</taxon>
        <taxon>Fungi</taxon>
        <taxon>Dikarya</taxon>
        <taxon>Ascomycota</taxon>
        <taxon>Pezizomycotina</taxon>
        <taxon>Dothideomycetes</taxon>
        <taxon>Pleosporomycetidae</taxon>
        <taxon>Pleosporales</taxon>
        <taxon>Pleosporineae</taxon>
        <taxon>Phaeosphaeriaceae</taxon>
        <taxon>Ampelomyces</taxon>
    </lineage>
</organism>
<keyword evidence="2" id="KW-1185">Reference proteome</keyword>
<dbReference type="AlphaFoldDB" id="A0A6A5QMZ7"/>
<dbReference type="EMBL" id="ML979135">
    <property type="protein sequence ID" value="KAF1917161.1"/>
    <property type="molecule type" value="Genomic_DNA"/>
</dbReference>
<evidence type="ECO:0000313" key="1">
    <source>
        <dbReference type="EMBL" id="KAF1917161.1"/>
    </source>
</evidence>
<sequence length="52" mass="6035">MVLVNTTISFHNVPGPCIQMERRKHQGHVQELRSPACCDRHTSYPDTRRLAF</sequence>
<protein>
    <submittedName>
        <fullName evidence="1">Uncharacterized protein</fullName>
    </submittedName>
</protein>